<dbReference type="CDD" id="cd13585">
    <property type="entry name" value="PBP2_TMBP_like"/>
    <property type="match status" value="1"/>
</dbReference>
<dbReference type="Gene3D" id="3.40.190.10">
    <property type="entry name" value="Periplasmic binding protein-like II"/>
    <property type="match status" value="2"/>
</dbReference>
<reference evidence="5 6" key="1">
    <citation type="submission" date="2021-03" db="EMBL/GenBank/DDBJ databases">
        <title>Tianweitania aestuarii sp. nov., isolated from a tidal flat.</title>
        <authorList>
            <person name="Park S."/>
            <person name="Yoon J.-H."/>
        </authorList>
    </citation>
    <scope>NUCLEOTIDE SEQUENCE [LARGE SCALE GENOMIC DNA]</scope>
    <source>
        <strain evidence="5 6">BSSL-BM11</strain>
    </source>
</reference>
<comment type="similarity">
    <text evidence="2">Belongs to the bacterial solute-binding protein 1 family.</text>
</comment>
<keyword evidence="6" id="KW-1185">Reference proteome</keyword>
<keyword evidence="4" id="KW-0732">Signal</keyword>
<evidence type="ECO:0000256" key="3">
    <source>
        <dbReference type="ARBA" id="ARBA00022764"/>
    </source>
</evidence>
<dbReference type="SUPFAM" id="SSF53850">
    <property type="entry name" value="Periplasmic binding protein-like II"/>
    <property type="match status" value="1"/>
</dbReference>
<dbReference type="PANTHER" id="PTHR43649">
    <property type="entry name" value="ARABINOSE-BINDING PROTEIN-RELATED"/>
    <property type="match status" value="1"/>
</dbReference>
<keyword evidence="3" id="KW-0574">Periplasm</keyword>
<feature type="chain" id="PRO_5045128489" evidence="4">
    <location>
        <begin position="19"/>
        <end position="418"/>
    </location>
</feature>
<dbReference type="PANTHER" id="PTHR43649:SF12">
    <property type="entry name" value="DIACETYLCHITOBIOSE BINDING PROTEIN DASA"/>
    <property type="match status" value="1"/>
</dbReference>
<dbReference type="EMBL" id="JAFMNX010000001">
    <property type="protein sequence ID" value="MBS9719447.1"/>
    <property type="molecule type" value="Genomic_DNA"/>
</dbReference>
<evidence type="ECO:0000313" key="5">
    <source>
        <dbReference type="EMBL" id="MBS9719447.1"/>
    </source>
</evidence>
<organism evidence="5 6">
    <name type="scientific">Tianweitania aestuarii</name>
    <dbReference type="NCBI Taxonomy" id="2814886"/>
    <lineage>
        <taxon>Bacteria</taxon>
        <taxon>Pseudomonadati</taxon>
        <taxon>Pseudomonadota</taxon>
        <taxon>Alphaproteobacteria</taxon>
        <taxon>Hyphomicrobiales</taxon>
        <taxon>Phyllobacteriaceae</taxon>
        <taxon>Tianweitania</taxon>
    </lineage>
</organism>
<evidence type="ECO:0000313" key="6">
    <source>
        <dbReference type="Proteomes" id="UP001297272"/>
    </source>
</evidence>
<sequence length="418" mass="44802">MAAALAGAMALQSGAAFAQEKTLKVLLFGMPSTIGLQALAGDFEKETGIKADIEIIGQDVFENRITLSFAGRTGDIDVVHTPAIQVQRWVEAGWINPITDQVDALEDKDDFLKGPLEAYAVEGDTYALPFFAEVGLLAYRKDILEAKGQQPPKTWDEMLSVAAAINTPETAAIALRAAPGQGFNMFVFPALMWAYGGKFFADYPSDLTPAINSPENLKALQVYIELLTKYGPQGVGRFNFPEIVAAVQGGQVAMTVDGTSITSQLVDKEKSPVADNIELALPPSGPAGRFPPIAVHGLAVPSDAKDPEASFKFIQWATSKETMAKIALNQAYPDFTRASVASIPEVVEKYSGIQPNFLDLRVEALNEARGDYRPLISTWPEIGAALGENINGALNGLVTPEAALEKADQEVSDIIDSQ</sequence>
<gene>
    <name evidence="5" type="ORF">JYU29_01965</name>
</gene>
<evidence type="ECO:0000256" key="4">
    <source>
        <dbReference type="SAM" id="SignalP"/>
    </source>
</evidence>
<accession>A0ABS5RSZ2</accession>
<comment type="subcellular location">
    <subcellularLocation>
        <location evidence="1">Periplasm</location>
    </subcellularLocation>
</comment>
<proteinExistence type="inferred from homology"/>
<dbReference type="InterPro" id="IPR050490">
    <property type="entry name" value="Bact_solute-bd_prot1"/>
</dbReference>
<evidence type="ECO:0000256" key="1">
    <source>
        <dbReference type="ARBA" id="ARBA00004418"/>
    </source>
</evidence>
<dbReference type="Pfam" id="PF01547">
    <property type="entry name" value="SBP_bac_1"/>
    <property type="match status" value="1"/>
</dbReference>
<name>A0ABS5RSZ2_9HYPH</name>
<protein>
    <submittedName>
        <fullName evidence="5">Sugar ABC transporter substrate-binding protein</fullName>
    </submittedName>
</protein>
<comment type="caution">
    <text evidence="5">The sequence shown here is derived from an EMBL/GenBank/DDBJ whole genome shotgun (WGS) entry which is preliminary data.</text>
</comment>
<evidence type="ECO:0000256" key="2">
    <source>
        <dbReference type="ARBA" id="ARBA00008520"/>
    </source>
</evidence>
<dbReference type="Proteomes" id="UP001297272">
    <property type="component" value="Unassembled WGS sequence"/>
</dbReference>
<dbReference type="InterPro" id="IPR006059">
    <property type="entry name" value="SBP"/>
</dbReference>
<feature type="signal peptide" evidence="4">
    <location>
        <begin position="1"/>
        <end position="18"/>
    </location>
</feature>